<proteinExistence type="predicted"/>
<name>A0AC34R7C2_9BILA</name>
<reference evidence="2" key="1">
    <citation type="submission" date="2022-11" db="UniProtKB">
        <authorList>
            <consortium name="WormBaseParasite"/>
        </authorList>
    </citation>
    <scope>IDENTIFICATION</scope>
</reference>
<evidence type="ECO:0000313" key="2">
    <source>
        <dbReference type="WBParaSite" id="JU765_v2.g3986.t1"/>
    </source>
</evidence>
<organism evidence="1 2">
    <name type="scientific">Panagrolaimus sp. JU765</name>
    <dbReference type="NCBI Taxonomy" id="591449"/>
    <lineage>
        <taxon>Eukaryota</taxon>
        <taxon>Metazoa</taxon>
        <taxon>Ecdysozoa</taxon>
        <taxon>Nematoda</taxon>
        <taxon>Chromadorea</taxon>
        <taxon>Rhabditida</taxon>
        <taxon>Tylenchina</taxon>
        <taxon>Panagrolaimomorpha</taxon>
        <taxon>Panagrolaimoidea</taxon>
        <taxon>Panagrolaimidae</taxon>
        <taxon>Panagrolaimus</taxon>
    </lineage>
</organism>
<dbReference type="WBParaSite" id="JU765_v2.g3986.t1">
    <property type="protein sequence ID" value="JU765_v2.g3986.t1"/>
    <property type="gene ID" value="JU765_v2.g3986"/>
</dbReference>
<accession>A0AC34R7C2</accession>
<sequence>MVLQLYLIEQFDVTQKENSIIQMMMGICLMFVSALGLPMLRKNFTEPQLIILGIFAFIIASLQFCYFAHFYQLAIILPAFSFGMGVINPVCESLLSSAVEPQEQALMLGLSTSSFTFMQAIAPGIGGLILQNYGFHLCGILGVLGSTTALVIGYLFPIVDKNFKAKMS</sequence>
<protein>
    <submittedName>
        <fullName evidence="2">Major facilitator superfamily (MFS) profile domain-containing protein</fullName>
    </submittedName>
</protein>
<dbReference type="Proteomes" id="UP000887576">
    <property type="component" value="Unplaced"/>
</dbReference>
<evidence type="ECO:0000313" key="1">
    <source>
        <dbReference type="Proteomes" id="UP000887576"/>
    </source>
</evidence>